<dbReference type="AlphaFoldDB" id="A0A1W1XMP7"/>
<dbReference type="PANTHER" id="PTHR34824:SF1">
    <property type="entry name" value="HEAT-INDUCIBLE TRANSCRIPTION REPRESSOR HRCA"/>
    <property type="match status" value="1"/>
</dbReference>
<dbReference type="PANTHER" id="PTHR34824">
    <property type="entry name" value="HEAT-INDUCIBLE TRANSCRIPTION REPRESSOR HRCA"/>
    <property type="match status" value="1"/>
</dbReference>
<keyword evidence="4 5" id="KW-0804">Transcription</keyword>
<keyword evidence="2 5" id="KW-0805">Transcription regulation</keyword>
<protein>
    <recommendedName>
        <fullName evidence="5">Heat-inducible transcription repressor HrcA</fullName>
    </recommendedName>
</protein>
<comment type="function">
    <text evidence="5">Negative regulator of class I heat shock genes (grpE-dnaK-dnaJ and groELS operons). Prevents heat-shock induction of these operons.</text>
</comment>
<comment type="similarity">
    <text evidence="5">Belongs to the HrcA family.</text>
</comment>
<accession>A0A1W1XMP7</accession>
<evidence type="ECO:0000259" key="7">
    <source>
        <dbReference type="Pfam" id="PF03444"/>
    </source>
</evidence>
<dbReference type="Pfam" id="PF01628">
    <property type="entry name" value="HrcA"/>
    <property type="match status" value="1"/>
</dbReference>
<dbReference type="InterPro" id="IPR029016">
    <property type="entry name" value="GAF-like_dom_sf"/>
</dbReference>
<dbReference type="Gene3D" id="3.30.450.40">
    <property type="match status" value="1"/>
</dbReference>
<dbReference type="SUPFAM" id="SSF46785">
    <property type="entry name" value="Winged helix' DNA-binding domain"/>
    <property type="match status" value="1"/>
</dbReference>
<keyword evidence="3 5" id="KW-0346">Stress response</keyword>
<dbReference type="InterPro" id="IPR023120">
    <property type="entry name" value="WHTH_transcript_rep_HrcA_IDD"/>
</dbReference>
<keyword evidence="9" id="KW-1185">Reference proteome</keyword>
<dbReference type="NCBIfam" id="TIGR00331">
    <property type="entry name" value="hrcA"/>
    <property type="match status" value="1"/>
</dbReference>
<evidence type="ECO:0000313" key="9">
    <source>
        <dbReference type="Proteomes" id="UP000192761"/>
    </source>
</evidence>
<reference evidence="8 9" key="1">
    <citation type="submission" date="2017-04" db="EMBL/GenBank/DDBJ databases">
        <authorList>
            <person name="Afonso C.L."/>
            <person name="Miller P.J."/>
            <person name="Scott M.A."/>
            <person name="Spackman E."/>
            <person name="Goraichik I."/>
            <person name="Dimitrov K.M."/>
            <person name="Suarez D.L."/>
            <person name="Swayne D.E."/>
        </authorList>
    </citation>
    <scope>NUCLEOTIDE SEQUENCE [LARGE SCALE GENOMIC DNA]</scope>
    <source>
        <strain evidence="8 9">DSM 23236</strain>
    </source>
</reference>
<dbReference type="InterPro" id="IPR005104">
    <property type="entry name" value="WHTH_HrcA_DNA-bd"/>
</dbReference>
<organism evidence="8 9">
    <name type="scientific">Andreprevotia lacus DSM 23236</name>
    <dbReference type="NCBI Taxonomy" id="1121001"/>
    <lineage>
        <taxon>Bacteria</taxon>
        <taxon>Pseudomonadati</taxon>
        <taxon>Pseudomonadota</taxon>
        <taxon>Betaproteobacteria</taxon>
        <taxon>Neisseriales</taxon>
        <taxon>Chitinibacteraceae</taxon>
        <taxon>Andreprevotia</taxon>
    </lineage>
</organism>
<keyword evidence="1 5" id="KW-0678">Repressor</keyword>
<dbReference type="Pfam" id="PF03444">
    <property type="entry name" value="WHD_HrcA"/>
    <property type="match status" value="1"/>
</dbReference>
<dbReference type="Gene3D" id="3.30.390.60">
    <property type="entry name" value="Heat-inducible transcription repressor hrca homolog, domain 3"/>
    <property type="match status" value="1"/>
</dbReference>
<dbReference type="InterPro" id="IPR036388">
    <property type="entry name" value="WH-like_DNA-bd_sf"/>
</dbReference>
<proteinExistence type="inferred from homology"/>
<dbReference type="HAMAP" id="MF_00081">
    <property type="entry name" value="HrcA"/>
    <property type="match status" value="1"/>
</dbReference>
<evidence type="ECO:0000259" key="6">
    <source>
        <dbReference type="Pfam" id="PF01628"/>
    </source>
</evidence>
<dbReference type="GO" id="GO:0003677">
    <property type="term" value="F:DNA binding"/>
    <property type="evidence" value="ECO:0007669"/>
    <property type="project" value="InterPro"/>
</dbReference>
<dbReference type="InterPro" id="IPR021153">
    <property type="entry name" value="HrcA_C"/>
</dbReference>
<dbReference type="InterPro" id="IPR002571">
    <property type="entry name" value="HrcA"/>
</dbReference>
<evidence type="ECO:0000256" key="2">
    <source>
        <dbReference type="ARBA" id="ARBA00023015"/>
    </source>
</evidence>
<evidence type="ECO:0000256" key="3">
    <source>
        <dbReference type="ARBA" id="ARBA00023016"/>
    </source>
</evidence>
<dbReference type="GO" id="GO:0045892">
    <property type="term" value="P:negative regulation of DNA-templated transcription"/>
    <property type="evidence" value="ECO:0007669"/>
    <property type="project" value="UniProtKB-UniRule"/>
</dbReference>
<dbReference type="EMBL" id="FWXD01000010">
    <property type="protein sequence ID" value="SMC25097.1"/>
    <property type="molecule type" value="Genomic_DNA"/>
</dbReference>
<sequence length="337" mass="36825">MVAMLNERAQILLRSLVERYIADGQPVGSKTLAQSTGLEVSPATIRNVMAELEDLGFIASPHTSAGRVPTARGYRFFVDSLMIAQQRELLDPVAVLSASLPSDNPQRSIAAASQMLSQLTQFAGIVVMGRRQEVLLQHVEFLRLSDNRILLIIVTNDGDVQNRILHTDTPLAPMQLIEAANFLNQHCAGRTLSHLRTFVETEVFALKREMVTLLNHEGQAPGSNDQLLISGERNLLNSDDLASNMQRLRQLFELFERKTALLQLLELGHAAEGVQIFIGGESGLEPLGDCSVITAPYQANGEIVGTLGVIGPTRMAYERVIPIVNITAKLLSSALSQ</sequence>
<dbReference type="PIRSF" id="PIRSF005485">
    <property type="entry name" value="HrcA"/>
    <property type="match status" value="1"/>
</dbReference>
<feature type="domain" description="Heat-inducible transcription repressor HrcA C-terminal" evidence="6">
    <location>
        <begin position="109"/>
        <end position="321"/>
    </location>
</feature>
<dbReference type="SUPFAM" id="SSF55781">
    <property type="entry name" value="GAF domain-like"/>
    <property type="match status" value="1"/>
</dbReference>
<gene>
    <name evidence="5" type="primary">hrcA</name>
    <name evidence="8" type="ORF">SAMN02745857_02068</name>
</gene>
<dbReference type="Proteomes" id="UP000192761">
    <property type="component" value="Unassembled WGS sequence"/>
</dbReference>
<evidence type="ECO:0000256" key="4">
    <source>
        <dbReference type="ARBA" id="ARBA00023163"/>
    </source>
</evidence>
<dbReference type="Gene3D" id="1.10.10.10">
    <property type="entry name" value="Winged helix-like DNA-binding domain superfamily/Winged helix DNA-binding domain"/>
    <property type="match status" value="1"/>
</dbReference>
<evidence type="ECO:0000256" key="5">
    <source>
        <dbReference type="HAMAP-Rule" id="MF_00081"/>
    </source>
</evidence>
<name>A0A1W1XMP7_9NEIS</name>
<dbReference type="InterPro" id="IPR036390">
    <property type="entry name" value="WH_DNA-bd_sf"/>
</dbReference>
<evidence type="ECO:0000256" key="1">
    <source>
        <dbReference type="ARBA" id="ARBA00022491"/>
    </source>
</evidence>
<feature type="domain" description="Winged helix-turn-helix transcription repressor HrcA DNA-binding" evidence="7">
    <location>
        <begin position="9"/>
        <end position="75"/>
    </location>
</feature>
<dbReference type="STRING" id="1121001.SAMN02745857_02068"/>
<evidence type="ECO:0000313" key="8">
    <source>
        <dbReference type="EMBL" id="SMC25097.1"/>
    </source>
</evidence>